<accession>A0A8W7MTS7</accession>
<organism evidence="1 2">
    <name type="scientific">Anopheles arabiensis</name>
    <name type="common">Mosquito</name>
    <dbReference type="NCBI Taxonomy" id="7173"/>
    <lineage>
        <taxon>Eukaryota</taxon>
        <taxon>Metazoa</taxon>
        <taxon>Ecdysozoa</taxon>
        <taxon>Arthropoda</taxon>
        <taxon>Hexapoda</taxon>
        <taxon>Insecta</taxon>
        <taxon>Pterygota</taxon>
        <taxon>Neoptera</taxon>
        <taxon>Endopterygota</taxon>
        <taxon>Diptera</taxon>
        <taxon>Nematocera</taxon>
        <taxon>Culicoidea</taxon>
        <taxon>Culicidae</taxon>
        <taxon>Anophelinae</taxon>
        <taxon>Anopheles</taxon>
    </lineage>
</organism>
<name>A0A8W7MTS7_ANOAR</name>
<dbReference type="EnsemblMetazoa" id="AARA018543-RA">
    <property type="protein sequence ID" value="AARA018543-PA"/>
    <property type="gene ID" value="AARA018543"/>
</dbReference>
<keyword evidence="2" id="KW-1185">Reference proteome</keyword>
<evidence type="ECO:0000313" key="2">
    <source>
        <dbReference type="Proteomes" id="UP000075840"/>
    </source>
</evidence>
<sequence length="93" mass="10004">MSLSLLSHVSVCRACPSEGKERNCDTCGRVPRKRDLAANVPRSHRQRVCGKVGGLFCAPSLTGCHQSSSSSSLHRCHCLMVARIMPPVASNRG</sequence>
<dbReference type="EMBL" id="APCN01002478">
    <property type="status" value="NOT_ANNOTATED_CDS"/>
    <property type="molecule type" value="Genomic_DNA"/>
</dbReference>
<evidence type="ECO:0000313" key="1">
    <source>
        <dbReference type="EnsemblMetazoa" id="AARA018543-PA"/>
    </source>
</evidence>
<dbReference type="Proteomes" id="UP000075840">
    <property type="component" value="Unassembled WGS sequence"/>
</dbReference>
<dbReference type="AlphaFoldDB" id="A0A8W7MTS7"/>
<reference evidence="1" key="1">
    <citation type="submission" date="2022-08" db="UniProtKB">
        <authorList>
            <consortium name="EnsemblMetazoa"/>
        </authorList>
    </citation>
    <scope>IDENTIFICATION</scope>
    <source>
        <strain evidence="1">Dongola</strain>
    </source>
</reference>
<protein>
    <submittedName>
        <fullName evidence="1">Uncharacterized protein</fullName>
    </submittedName>
</protein>
<proteinExistence type="predicted"/>